<keyword evidence="2" id="KW-1185">Reference proteome</keyword>
<name>A0ABP8MI32_9BACT</name>
<protein>
    <submittedName>
        <fullName evidence="1">Uncharacterized protein</fullName>
    </submittedName>
</protein>
<accession>A0ABP8MI32</accession>
<sequence length="96" mass="10900">MAQAQRRSEAQPSHEPIRIKRLSAEEIVDSPEGTTRIKKAINLFDYPKGTITYVVNGRTTKSVRYVKRQLSGKEITRLSIGNPDINGKRVIDITYE</sequence>
<reference evidence="2" key="1">
    <citation type="journal article" date="2019" name="Int. J. Syst. Evol. Microbiol.">
        <title>The Global Catalogue of Microorganisms (GCM) 10K type strain sequencing project: providing services to taxonomists for standard genome sequencing and annotation.</title>
        <authorList>
            <consortium name="The Broad Institute Genomics Platform"/>
            <consortium name="The Broad Institute Genome Sequencing Center for Infectious Disease"/>
            <person name="Wu L."/>
            <person name="Ma J."/>
        </authorList>
    </citation>
    <scope>NUCLEOTIDE SEQUENCE [LARGE SCALE GENOMIC DNA]</scope>
    <source>
        <strain evidence="2">JCM 17927</strain>
    </source>
</reference>
<gene>
    <name evidence="1" type="ORF">GCM10023189_09730</name>
</gene>
<comment type="caution">
    <text evidence="1">The sequence shown here is derived from an EMBL/GenBank/DDBJ whole genome shotgun (WGS) entry which is preliminary data.</text>
</comment>
<dbReference type="Proteomes" id="UP001501175">
    <property type="component" value="Unassembled WGS sequence"/>
</dbReference>
<proteinExistence type="predicted"/>
<evidence type="ECO:0000313" key="2">
    <source>
        <dbReference type="Proteomes" id="UP001501175"/>
    </source>
</evidence>
<evidence type="ECO:0000313" key="1">
    <source>
        <dbReference type="EMBL" id="GAA4449915.1"/>
    </source>
</evidence>
<dbReference type="EMBL" id="BAABHD010000010">
    <property type="protein sequence ID" value="GAA4449915.1"/>
    <property type="molecule type" value="Genomic_DNA"/>
</dbReference>
<organism evidence="1 2">
    <name type="scientific">Nibrella saemangeumensis</name>
    <dbReference type="NCBI Taxonomy" id="1084526"/>
    <lineage>
        <taxon>Bacteria</taxon>
        <taxon>Pseudomonadati</taxon>
        <taxon>Bacteroidota</taxon>
        <taxon>Cytophagia</taxon>
        <taxon>Cytophagales</taxon>
        <taxon>Spirosomataceae</taxon>
        <taxon>Nibrella</taxon>
    </lineage>
</organism>